<reference evidence="2" key="1">
    <citation type="submission" date="2014-02" db="EMBL/GenBank/DDBJ databases">
        <authorList>
            <person name="Genoscope - CEA"/>
        </authorList>
    </citation>
    <scope>NUCLEOTIDE SEQUENCE</scope>
    <source>
        <strain evidence="2">LS3</strain>
    </source>
</reference>
<proteinExistence type="predicted"/>
<sequence length="421" mass="47430">MLLDKLPHELALMVLEYVANDPKTLISTSQTCHVLHHISKNNNLWSAACESLLDETGYHPEWTQQGIIDYYDLYRTQIILEKNLSRAIEAGQGSLGNCVGYFGVRCRRIIVRLQSMYPGNEQLASLGRMIPIIDGYETLHHLSMGPPDFVDVVLALNKFWIGTQGYWVNPNFVHPDAVVLQVQHDLPPVTQDSALAYKLLRQKLLMFGLLCEESTQSHGSVFISARSEDLSPLGRAAILCYCARKLGYKANVVNFVNIYVRIEVGSRVAYADINRGGKLRSDQELIDLFGSYSFIMSGDPRTKLKSTPFHELAELAVDTCITWLGSAFFLPSDTRLFALLGLTSLKNLLLPRETDNIFRALRIVPDRFETEKHTLTVAFQRIHGLLDDNFVNEIEVLTKVILPDSRDTNETNETNETGVEV</sequence>
<dbReference type="Pfam" id="PF12937">
    <property type="entry name" value="F-box-like"/>
    <property type="match status" value="1"/>
</dbReference>
<dbReference type="AlphaFoldDB" id="A0A060T6J6"/>
<evidence type="ECO:0000313" key="2">
    <source>
        <dbReference type="EMBL" id="CDP36710.1"/>
    </source>
</evidence>
<evidence type="ECO:0000259" key="1">
    <source>
        <dbReference type="Pfam" id="PF12937"/>
    </source>
</evidence>
<dbReference type="SUPFAM" id="SSF81383">
    <property type="entry name" value="F-box domain"/>
    <property type="match status" value="1"/>
</dbReference>
<dbReference type="EMBL" id="HG937692">
    <property type="protein sequence ID" value="CDP36710.1"/>
    <property type="molecule type" value="Genomic_DNA"/>
</dbReference>
<dbReference type="Gene3D" id="1.20.1280.50">
    <property type="match status" value="1"/>
</dbReference>
<organism evidence="2">
    <name type="scientific">Blastobotrys adeninivorans</name>
    <name type="common">Yeast</name>
    <name type="synonym">Arxula adeninivorans</name>
    <dbReference type="NCBI Taxonomy" id="409370"/>
    <lineage>
        <taxon>Eukaryota</taxon>
        <taxon>Fungi</taxon>
        <taxon>Dikarya</taxon>
        <taxon>Ascomycota</taxon>
        <taxon>Saccharomycotina</taxon>
        <taxon>Dipodascomycetes</taxon>
        <taxon>Dipodascales</taxon>
        <taxon>Trichomonascaceae</taxon>
        <taxon>Blastobotrys</taxon>
    </lineage>
</organism>
<dbReference type="InterPro" id="IPR001810">
    <property type="entry name" value="F-box_dom"/>
</dbReference>
<dbReference type="InterPro" id="IPR036047">
    <property type="entry name" value="F-box-like_dom_sf"/>
</dbReference>
<reference evidence="2" key="2">
    <citation type="submission" date="2014-06" db="EMBL/GenBank/DDBJ databases">
        <title>The complete genome of Blastobotrys (Arxula) adeninivorans LS3 - a yeast of biotechnological interest.</title>
        <authorList>
            <person name="Kunze G."/>
            <person name="Gaillardin C."/>
            <person name="Czernicka M."/>
            <person name="Durrens P."/>
            <person name="Martin T."/>
            <person name="Boer E."/>
            <person name="Gabaldon T."/>
            <person name="Cruz J."/>
            <person name="Talla E."/>
            <person name="Marck C."/>
            <person name="Goffeau A."/>
            <person name="Barbe V."/>
            <person name="Baret P."/>
            <person name="Baronian K."/>
            <person name="Beier S."/>
            <person name="Bleykasten C."/>
            <person name="Bode R."/>
            <person name="Casaregola S."/>
            <person name="Despons L."/>
            <person name="Fairhead C."/>
            <person name="Giersberg M."/>
            <person name="Gierski P."/>
            <person name="Hahnel U."/>
            <person name="Hartmann A."/>
            <person name="Jankowska D."/>
            <person name="Jubin C."/>
            <person name="Jung P."/>
            <person name="Lafontaine I."/>
            <person name="Leh-Louis V."/>
            <person name="Lemaire M."/>
            <person name="Marcet-Houben M."/>
            <person name="Mascher M."/>
            <person name="Morel G."/>
            <person name="Richard G.-F."/>
            <person name="Riechen J."/>
            <person name="Sacerdot C."/>
            <person name="Sarkar A."/>
            <person name="Savel G."/>
            <person name="Schacherer J."/>
            <person name="Sherman D."/>
            <person name="Straub M.-L."/>
            <person name="Stein N."/>
            <person name="Thierry A."/>
            <person name="Trautwein-Schult A."/>
            <person name="Westhof E."/>
            <person name="Worch S."/>
            <person name="Dujon B."/>
            <person name="Souciet J.-L."/>
            <person name="Wincker P."/>
            <person name="Scholz U."/>
            <person name="Neuveglise N."/>
        </authorList>
    </citation>
    <scope>NUCLEOTIDE SEQUENCE</scope>
    <source>
        <strain evidence="2">LS3</strain>
    </source>
</reference>
<protein>
    <submittedName>
        <fullName evidence="2">ARAD1B19206p</fullName>
    </submittedName>
</protein>
<gene>
    <name evidence="2" type="ORF">GNLVRS02_ARAD1B19206g</name>
</gene>
<accession>A0A060T6J6</accession>
<feature type="domain" description="F-box" evidence="1">
    <location>
        <begin position="3"/>
        <end position="49"/>
    </location>
</feature>
<name>A0A060T6J6_BLAAD</name>